<proteinExistence type="predicted"/>
<keyword evidence="4" id="KW-0597">Phosphoprotein</keyword>
<dbReference type="GO" id="GO:0016036">
    <property type="term" value="P:cellular response to phosphate starvation"/>
    <property type="evidence" value="ECO:0007669"/>
    <property type="project" value="TreeGrafter"/>
</dbReference>
<evidence type="ECO:0000256" key="2">
    <source>
        <dbReference type="ARBA" id="ARBA00004370"/>
    </source>
</evidence>
<evidence type="ECO:0000256" key="9">
    <source>
        <dbReference type="SAM" id="Coils"/>
    </source>
</evidence>
<evidence type="ECO:0000313" key="13">
    <source>
        <dbReference type="EMBL" id="KZL91104.1"/>
    </source>
</evidence>
<feature type="domain" description="Histidine kinase" evidence="11">
    <location>
        <begin position="294"/>
        <end position="510"/>
    </location>
</feature>
<dbReference type="SMART" id="SM00304">
    <property type="entry name" value="HAMP"/>
    <property type="match status" value="1"/>
</dbReference>
<dbReference type="FunFam" id="3.30.565.10:FF:000006">
    <property type="entry name" value="Sensor histidine kinase WalK"/>
    <property type="match status" value="1"/>
</dbReference>
<sequence length="510" mass="58762">MSIHNLNLHKDFSKKIKKSITLKLFIVTALVFIIFISSNLIIQSLFFEKFYMSKKKNDIQKGIQEFKISYNKVEDNQKITELIRDFEENHNAKVIILDSNGKLKFITKFNSEKLNATRLKVINEIIRDWTINSNIFMEMIQKNRQVTIITEKRTDEVRSIVSAIPDNDKNEIIFAISSLQPINEASSVIKEFYIYFYIGAIILIIILSSLYSSMISKPLIMLNEAASNMAELDFSRKCDIVREDEVGNLAKTLNFLSENLDEALSSLKEANAKLEDDIEKERLLEKMRKEFVAAVSHELKTPISLIGGYAEGLKDGVFQGDESEYYLDVILDESHKMANLVADMLDLSQLESGNFKLHKEEFNIDELINSILKKFLTLMRNKNINLQLDLIPSIRINADWTRIEQVITNFITNAIRHTEENGFIRVSIERKEDTEVIIFVENSGAYIPSEEINKIWDNFYKIDKSRTRKMGGTGIGLAIVKNILILHGYKYGVENTEQGVRFYFAVNNIN</sequence>
<evidence type="ECO:0000259" key="12">
    <source>
        <dbReference type="PROSITE" id="PS50885"/>
    </source>
</evidence>
<dbReference type="InterPro" id="IPR050351">
    <property type="entry name" value="BphY/WalK/GraS-like"/>
</dbReference>
<dbReference type="Gene3D" id="1.10.287.130">
    <property type="match status" value="1"/>
</dbReference>
<feature type="transmembrane region" description="Helical" evidence="10">
    <location>
        <begin position="192"/>
        <end position="211"/>
    </location>
</feature>
<dbReference type="SMART" id="SM00387">
    <property type="entry name" value="HATPase_c"/>
    <property type="match status" value="1"/>
</dbReference>
<keyword evidence="5 13" id="KW-0808">Transferase</keyword>
<keyword evidence="8 10" id="KW-0472">Membrane</keyword>
<evidence type="ECO:0000256" key="5">
    <source>
        <dbReference type="ARBA" id="ARBA00022679"/>
    </source>
</evidence>
<dbReference type="CDD" id="cd06225">
    <property type="entry name" value="HAMP"/>
    <property type="match status" value="1"/>
</dbReference>
<organism evidence="13 14">
    <name type="scientific">Clostridium magnum DSM 2767</name>
    <dbReference type="NCBI Taxonomy" id="1121326"/>
    <lineage>
        <taxon>Bacteria</taxon>
        <taxon>Bacillati</taxon>
        <taxon>Bacillota</taxon>
        <taxon>Clostridia</taxon>
        <taxon>Eubacteriales</taxon>
        <taxon>Clostridiaceae</taxon>
        <taxon>Clostridium</taxon>
    </lineage>
</organism>
<comment type="caution">
    <text evidence="13">The sequence shown here is derived from an EMBL/GenBank/DDBJ whole genome shotgun (WGS) entry which is preliminary data.</text>
</comment>
<reference evidence="13 14" key="1">
    <citation type="submission" date="2016-04" db="EMBL/GenBank/DDBJ databases">
        <title>Genome sequence of Clostridium magnum DSM 2767.</title>
        <authorList>
            <person name="Poehlein A."/>
            <person name="Uhlig R."/>
            <person name="Fischer R."/>
            <person name="Bahl H."/>
            <person name="Daniel R."/>
        </authorList>
    </citation>
    <scope>NUCLEOTIDE SEQUENCE [LARGE SCALE GENOMIC DNA]</scope>
    <source>
        <strain evidence="13 14">DSM 2767</strain>
    </source>
</reference>
<dbReference type="InterPro" id="IPR003594">
    <property type="entry name" value="HATPase_dom"/>
</dbReference>
<keyword evidence="14" id="KW-1185">Reference proteome</keyword>
<evidence type="ECO:0000256" key="7">
    <source>
        <dbReference type="ARBA" id="ARBA00023012"/>
    </source>
</evidence>
<dbReference type="SUPFAM" id="SSF55874">
    <property type="entry name" value="ATPase domain of HSP90 chaperone/DNA topoisomerase II/histidine kinase"/>
    <property type="match status" value="1"/>
</dbReference>
<dbReference type="PATRIC" id="fig|1121326.3.peg.2880"/>
<dbReference type="FunFam" id="1.10.287.130:FF:000001">
    <property type="entry name" value="Two-component sensor histidine kinase"/>
    <property type="match status" value="1"/>
</dbReference>
<dbReference type="EC" id="2.7.13.3" evidence="3"/>
<dbReference type="InterPro" id="IPR003661">
    <property type="entry name" value="HisK_dim/P_dom"/>
</dbReference>
<dbReference type="RefSeq" id="WP_066623224.1">
    <property type="nucleotide sequence ID" value="NZ_FQXL01000016.1"/>
</dbReference>
<keyword evidence="9" id="KW-0175">Coiled coil</keyword>
<dbReference type="Proteomes" id="UP000076603">
    <property type="component" value="Unassembled WGS sequence"/>
</dbReference>
<dbReference type="PROSITE" id="PS50885">
    <property type="entry name" value="HAMP"/>
    <property type="match status" value="1"/>
</dbReference>
<dbReference type="PROSITE" id="PS50109">
    <property type="entry name" value="HIS_KIN"/>
    <property type="match status" value="1"/>
</dbReference>
<comment type="subcellular location">
    <subcellularLocation>
        <location evidence="2">Membrane</location>
    </subcellularLocation>
</comment>
<evidence type="ECO:0000256" key="8">
    <source>
        <dbReference type="ARBA" id="ARBA00023136"/>
    </source>
</evidence>
<dbReference type="STRING" id="1121326.CLMAG_28620"/>
<dbReference type="Gene3D" id="6.10.340.10">
    <property type="match status" value="1"/>
</dbReference>
<evidence type="ECO:0000256" key="10">
    <source>
        <dbReference type="SAM" id="Phobius"/>
    </source>
</evidence>
<dbReference type="GO" id="GO:0005886">
    <property type="term" value="C:plasma membrane"/>
    <property type="evidence" value="ECO:0007669"/>
    <property type="project" value="TreeGrafter"/>
</dbReference>
<keyword evidence="10" id="KW-0812">Transmembrane</keyword>
<dbReference type="InterPro" id="IPR005467">
    <property type="entry name" value="His_kinase_dom"/>
</dbReference>
<dbReference type="PRINTS" id="PR00344">
    <property type="entry name" value="BCTRLSENSOR"/>
</dbReference>
<evidence type="ECO:0000259" key="11">
    <source>
        <dbReference type="PROSITE" id="PS50109"/>
    </source>
</evidence>
<dbReference type="PANTHER" id="PTHR45453:SF3">
    <property type="entry name" value="HISTIDINE KINASE"/>
    <property type="match status" value="1"/>
</dbReference>
<evidence type="ECO:0000256" key="1">
    <source>
        <dbReference type="ARBA" id="ARBA00000085"/>
    </source>
</evidence>
<name>A0A162SDQ4_9CLOT</name>
<evidence type="ECO:0000313" key="14">
    <source>
        <dbReference type="Proteomes" id="UP000076603"/>
    </source>
</evidence>
<dbReference type="SMART" id="SM00388">
    <property type="entry name" value="HisKA"/>
    <property type="match status" value="1"/>
</dbReference>
<dbReference type="Pfam" id="PF00672">
    <property type="entry name" value="HAMP"/>
    <property type="match status" value="1"/>
</dbReference>
<dbReference type="SUPFAM" id="SSF47384">
    <property type="entry name" value="Homodimeric domain of signal transducing histidine kinase"/>
    <property type="match status" value="1"/>
</dbReference>
<gene>
    <name evidence="13" type="primary">phoR_4</name>
    <name evidence="13" type="ORF">CLMAG_28620</name>
</gene>
<dbReference type="Gene3D" id="3.30.565.10">
    <property type="entry name" value="Histidine kinase-like ATPase, C-terminal domain"/>
    <property type="match status" value="1"/>
</dbReference>
<dbReference type="GO" id="GO:0000155">
    <property type="term" value="F:phosphorelay sensor kinase activity"/>
    <property type="evidence" value="ECO:0007669"/>
    <property type="project" value="InterPro"/>
</dbReference>
<dbReference type="Pfam" id="PF00512">
    <property type="entry name" value="HisKA"/>
    <property type="match status" value="1"/>
</dbReference>
<accession>A0A162SDQ4</accession>
<evidence type="ECO:0000256" key="6">
    <source>
        <dbReference type="ARBA" id="ARBA00022777"/>
    </source>
</evidence>
<evidence type="ECO:0000256" key="4">
    <source>
        <dbReference type="ARBA" id="ARBA00022553"/>
    </source>
</evidence>
<dbReference type="OrthoDB" id="9762826at2"/>
<keyword evidence="10" id="KW-1133">Transmembrane helix</keyword>
<keyword evidence="6" id="KW-0418">Kinase</keyword>
<dbReference type="SUPFAM" id="SSF158472">
    <property type="entry name" value="HAMP domain-like"/>
    <property type="match status" value="1"/>
</dbReference>
<comment type="catalytic activity">
    <reaction evidence="1">
        <text>ATP + protein L-histidine = ADP + protein N-phospho-L-histidine.</text>
        <dbReference type="EC" id="2.7.13.3"/>
    </reaction>
</comment>
<dbReference type="EMBL" id="LWAE01000003">
    <property type="protein sequence ID" value="KZL91104.1"/>
    <property type="molecule type" value="Genomic_DNA"/>
</dbReference>
<dbReference type="CDD" id="cd00082">
    <property type="entry name" value="HisKA"/>
    <property type="match status" value="1"/>
</dbReference>
<keyword evidence="7" id="KW-0902">Two-component regulatory system</keyword>
<dbReference type="PANTHER" id="PTHR45453">
    <property type="entry name" value="PHOSPHATE REGULON SENSOR PROTEIN PHOR"/>
    <property type="match status" value="1"/>
</dbReference>
<dbReference type="InterPro" id="IPR004358">
    <property type="entry name" value="Sig_transdc_His_kin-like_C"/>
</dbReference>
<dbReference type="InterPro" id="IPR003660">
    <property type="entry name" value="HAMP_dom"/>
</dbReference>
<dbReference type="InterPro" id="IPR036890">
    <property type="entry name" value="HATPase_C_sf"/>
</dbReference>
<feature type="coiled-coil region" evidence="9">
    <location>
        <begin position="253"/>
        <end position="287"/>
    </location>
</feature>
<dbReference type="AlphaFoldDB" id="A0A162SDQ4"/>
<dbReference type="InterPro" id="IPR036097">
    <property type="entry name" value="HisK_dim/P_sf"/>
</dbReference>
<dbReference type="GO" id="GO:0004721">
    <property type="term" value="F:phosphoprotein phosphatase activity"/>
    <property type="evidence" value="ECO:0007669"/>
    <property type="project" value="TreeGrafter"/>
</dbReference>
<evidence type="ECO:0000256" key="3">
    <source>
        <dbReference type="ARBA" id="ARBA00012438"/>
    </source>
</evidence>
<protein>
    <recommendedName>
        <fullName evidence="3">histidine kinase</fullName>
        <ecNumber evidence="3">2.7.13.3</ecNumber>
    </recommendedName>
</protein>
<dbReference type="Pfam" id="PF02518">
    <property type="entry name" value="HATPase_c"/>
    <property type="match status" value="1"/>
</dbReference>
<feature type="transmembrane region" description="Helical" evidence="10">
    <location>
        <begin position="20"/>
        <end position="47"/>
    </location>
</feature>
<feature type="domain" description="HAMP" evidence="12">
    <location>
        <begin position="213"/>
        <end position="265"/>
    </location>
</feature>